<protein>
    <submittedName>
        <fullName evidence="3">Uncharacterized protein</fullName>
    </submittedName>
</protein>
<dbReference type="InterPro" id="IPR019734">
    <property type="entry name" value="TPR_rpt"/>
</dbReference>
<dbReference type="AlphaFoldDB" id="A0A0S7EBF7"/>
<dbReference type="EMBL" id="CP013690">
    <property type="protein sequence ID" value="ALU28292.1"/>
    <property type="molecule type" value="Genomic_DNA"/>
</dbReference>
<dbReference type="Proteomes" id="UP000069030">
    <property type="component" value="Chromosome"/>
</dbReference>
<dbReference type="RefSeq" id="WP_006258008.1">
    <property type="nucleotide sequence ID" value="NZ_CP013690.1"/>
</dbReference>
<dbReference type="SUPFAM" id="SSF48452">
    <property type="entry name" value="TPR-like"/>
    <property type="match status" value="1"/>
</dbReference>
<dbReference type="SMART" id="SM00028">
    <property type="entry name" value="TPR"/>
    <property type="match status" value="2"/>
</dbReference>
<evidence type="ECO:0000256" key="1">
    <source>
        <dbReference type="SAM" id="MobiDB-lite"/>
    </source>
</evidence>
<proteinExistence type="predicted"/>
<keyword evidence="2" id="KW-0732">Signal</keyword>
<feature type="compositionally biased region" description="Basic and acidic residues" evidence="1">
    <location>
        <begin position="246"/>
        <end position="262"/>
    </location>
</feature>
<evidence type="ECO:0000256" key="2">
    <source>
        <dbReference type="SAM" id="SignalP"/>
    </source>
</evidence>
<accession>A0A0S7EBF7</accession>
<feature type="region of interest" description="Disordered" evidence="1">
    <location>
        <begin position="143"/>
        <end position="291"/>
    </location>
</feature>
<feature type="compositionally biased region" description="Basic and acidic residues" evidence="1">
    <location>
        <begin position="143"/>
        <end position="234"/>
    </location>
</feature>
<dbReference type="InterPro" id="IPR011990">
    <property type="entry name" value="TPR-like_helical_dom_sf"/>
</dbReference>
<feature type="chain" id="PRO_5043680099" evidence="2">
    <location>
        <begin position="24"/>
        <end position="291"/>
    </location>
</feature>
<sequence>MRLIMKNSFYITIFLLFTAYSFAQSAGRALSTGNEVFENKHYTHAESSYRIANSKDSKSVADYNLGNSLYKQQLTKEAEAAYLRAIQKATTKEAKHQAYHNLGNAYMKSKNYQAAEQAYKKALLNNPKDDETRYNYAVAKKMNKENPQDNQDNKDNQDQNKDQNKDNQDQNKDQNKDNKDQDQNKDNKDKGDKGDQDKKDQDQNDKGDQDDKNKDGQNDKDKDDKGDQDKKDQPKQNTPKTPNQDQMDRILDAMNKNEKDVQQRLINRGPKGGKPEKGQPAGQNEQRKKDW</sequence>
<dbReference type="eggNOG" id="COG0457">
    <property type="taxonomic scope" value="Bacteria"/>
</dbReference>
<organism evidence="3 4">
    <name type="scientific">Myroides odoratimimus</name>
    <dbReference type="NCBI Taxonomy" id="76832"/>
    <lineage>
        <taxon>Bacteria</taxon>
        <taxon>Pseudomonadati</taxon>
        <taxon>Bacteroidota</taxon>
        <taxon>Flavobacteriia</taxon>
        <taxon>Flavobacteriales</taxon>
        <taxon>Flavobacteriaceae</taxon>
        <taxon>Myroides</taxon>
    </lineage>
</organism>
<dbReference type="PROSITE" id="PS50005">
    <property type="entry name" value="TPR"/>
    <property type="match status" value="1"/>
</dbReference>
<gene>
    <name evidence="3" type="ORF">AS202_05075</name>
</gene>
<reference evidence="3 4" key="1">
    <citation type="journal article" date="2016" name="J. Zhejiang Univ. Sci. B">
        <title>Antibiotic resistance mechanisms of Myroides sp.</title>
        <authorList>
            <person name="Hu S."/>
            <person name="Yuan S."/>
            <person name="Qu H."/>
            <person name="Jiang T."/>
            <person name="Zhou Y."/>
            <person name="Wang M."/>
            <person name="Ming D."/>
        </authorList>
    </citation>
    <scope>NUCLEOTIDE SEQUENCE [LARGE SCALE GENOMIC DNA]</scope>
    <source>
        <strain evidence="3 4">PR63039</strain>
    </source>
</reference>
<evidence type="ECO:0000313" key="3">
    <source>
        <dbReference type="EMBL" id="ALU28292.1"/>
    </source>
</evidence>
<dbReference type="GeneID" id="66974203"/>
<dbReference type="Gene3D" id="1.25.40.10">
    <property type="entry name" value="Tetratricopeptide repeat domain"/>
    <property type="match status" value="2"/>
</dbReference>
<dbReference type="PROSITE" id="PS50293">
    <property type="entry name" value="TPR_REGION"/>
    <property type="match status" value="1"/>
</dbReference>
<dbReference type="Pfam" id="PF00515">
    <property type="entry name" value="TPR_1"/>
    <property type="match status" value="1"/>
</dbReference>
<feature type="signal peptide" evidence="2">
    <location>
        <begin position="1"/>
        <end position="23"/>
    </location>
</feature>
<evidence type="ECO:0000313" key="4">
    <source>
        <dbReference type="Proteomes" id="UP000069030"/>
    </source>
</evidence>
<name>A0A0S7EBF7_9FLAO</name>
<dbReference type="KEGG" id="mod:AS202_05075"/>